<reference evidence="1 2" key="1">
    <citation type="submission" date="2022-04" db="EMBL/GenBank/DDBJ databases">
        <title>Positive selection, recombination, and allopatry shape intraspecific diversity of widespread and dominant cyanobacteria.</title>
        <authorList>
            <person name="Wei J."/>
            <person name="Shu W."/>
            <person name="Hu C."/>
        </authorList>
    </citation>
    <scope>NUCLEOTIDE SEQUENCE [LARGE SCALE GENOMIC DNA]</scope>
    <source>
        <strain evidence="1 2">AS-A4</strain>
    </source>
</reference>
<evidence type="ECO:0000313" key="2">
    <source>
        <dbReference type="Proteomes" id="UP001476950"/>
    </source>
</evidence>
<dbReference type="Proteomes" id="UP001476950">
    <property type="component" value="Unassembled WGS sequence"/>
</dbReference>
<name>A0ABV0KUV9_9CYAN</name>
<dbReference type="RefSeq" id="WP_190452984.1">
    <property type="nucleotide sequence ID" value="NZ_JAMPLM010000052.1"/>
</dbReference>
<comment type="caution">
    <text evidence="1">The sequence shown here is derived from an EMBL/GenBank/DDBJ whole genome shotgun (WGS) entry which is preliminary data.</text>
</comment>
<organism evidence="1 2">
    <name type="scientific">Stenomitos frigidus AS-A4</name>
    <dbReference type="NCBI Taxonomy" id="2933935"/>
    <lineage>
        <taxon>Bacteria</taxon>
        <taxon>Bacillati</taxon>
        <taxon>Cyanobacteriota</taxon>
        <taxon>Cyanophyceae</taxon>
        <taxon>Leptolyngbyales</taxon>
        <taxon>Leptolyngbyaceae</taxon>
        <taxon>Stenomitos</taxon>
    </lineage>
</organism>
<keyword evidence="2" id="KW-1185">Reference proteome</keyword>
<evidence type="ECO:0000313" key="1">
    <source>
        <dbReference type="EMBL" id="MEP1062070.1"/>
    </source>
</evidence>
<dbReference type="EMBL" id="JAMPLM010000052">
    <property type="protein sequence ID" value="MEP1062070.1"/>
    <property type="molecule type" value="Genomic_DNA"/>
</dbReference>
<gene>
    <name evidence="1" type="ORF">NDI38_27215</name>
</gene>
<accession>A0ABV0KUV9</accession>
<proteinExistence type="predicted"/>
<protein>
    <submittedName>
        <fullName evidence="1">Uncharacterized protein</fullName>
    </submittedName>
</protein>
<sequence length="72" mass="7913">MSQSIRLQSIAVVTQVINEMEAQGLLMLFDPQEHVAKRLTGDLIAAGVLLEEHLIEQALPDYPLPSDEPSDS</sequence>